<dbReference type="RefSeq" id="WP_306983063.1">
    <property type="nucleotide sequence ID" value="NZ_JAUSUA010000003.1"/>
</dbReference>
<dbReference type="InterPro" id="IPR036388">
    <property type="entry name" value="WH-like_DNA-bd_sf"/>
</dbReference>
<keyword evidence="2" id="KW-1185">Reference proteome</keyword>
<organism evidence="1 2">
    <name type="scientific">Alkalicoccobacillus murimartini</name>
    <dbReference type="NCBI Taxonomy" id="171685"/>
    <lineage>
        <taxon>Bacteria</taxon>
        <taxon>Bacillati</taxon>
        <taxon>Bacillota</taxon>
        <taxon>Bacilli</taxon>
        <taxon>Bacillales</taxon>
        <taxon>Bacillaceae</taxon>
        <taxon>Alkalicoccobacillus</taxon>
    </lineage>
</organism>
<proteinExistence type="predicted"/>
<dbReference type="PANTHER" id="PTHR33221:SF9">
    <property type="entry name" value="RRF2 FAMILY PROTEIN"/>
    <property type="match status" value="1"/>
</dbReference>
<dbReference type="PANTHER" id="PTHR33221">
    <property type="entry name" value="WINGED HELIX-TURN-HELIX TRANSCRIPTIONAL REGULATOR, RRF2 FAMILY"/>
    <property type="match status" value="1"/>
</dbReference>
<dbReference type="Gene3D" id="1.10.10.10">
    <property type="entry name" value="Winged helix-like DNA-binding domain superfamily/Winged helix DNA-binding domain"/>
    <property type="match status" value="1"/>
</dbReference>
<gene>
    <name evidence="1" type="ORF">J2S05_002423</name>
</gene>
<dbReference type="EMBL" id="JAUSUA010000003">
    <property type="protein sequence ID" value="MDQ0207622.1"/>
    <property type="molecule type" value="Genomic_DNA"/>
</dbReference>
<sequence>MKVKGGVEQAACILVILATQVEDRPVKSDVISSRLNVSSSYLKKVMRKLVVHKLIQSVSGTNGGFTMARPIDELTALDLFNAIEGSGDFLQLDGLFQRTFPESDITDKGEQIFKDGFLKAQISYRETLGQLSLKEMLLQITGFETLRFYDWNQENPADAEATEEKGGGVAK</sequence>
<dbReference type="InterPro" id="IPR000944">
    <property type="entry name" value="Tscrpt_reg_Rrf2"/>
</dbReference>
<evidence type="ECO:0000313" key="2">
    <source>
        <dbReference type="Proteomes" id="UP001225034"/>
    </source>
</evidence>
<dbReference type="InterPro" id="IPR036390">
    <property type="entry name" value="WH_DNA-bd_sf"/>
</dbReference>
<dbReference type="SUPFAM" id="SSF46785">
    <property type="entry name" value="Winged helix' DNA-binding domain"/>
    <property type="match status" value="1"/>
</dbReference>
<dbReference type="Pfam" id="PF02082">
    <property type="entry name" value="Rrf2"/>
    <property type="match status" value="1"/>
</dbReference>
<reference evidence="1 2" key="1">
    <citation type="submission" date="2023-07" db="EMBL/GenBank/DDBJ databases">
        <title>Genomic Encyclopedia of Type Strains, Phase IV (KMG-IV): sequencing the most valuable type-strain genomes for metagenomic binning, comparative biology and taxonomic classification.</title>
        <authorList>
            <person name="Goeker M."/>
        </authorList>
    </citation>
    <scope>NUCLEOTIDE SEQUENCE [LARGE SCALE GENOMIC DNA]</scope>
    <source>
        <strain evidence="1 2">DSM 19154</strain>
    </source>
</reference>
<name>A0ABT9YID3_9BACI</name>
<comment type="caution">
    <text evidence="1">The sequence shown here is derived from an EMBL/GenBank/DDBJ whole genome shotgun (WGS) entry which is preliminary data.</text>
</comment>
<protein>
    <submittedName>
        <fullName evidence="1">Rrf2 family protein</fullName>
    </submittedName>
</protein>
<accession>A0ABT9YID3</accession>
<dbReference type="PROSITE" id="PS51197">
    <property type="entry name" value="HTH_RRF2_2"/>
    <property type="match status" value="1"/>
</dbReference>
<evidence type="ECO:0000313" key="1">
    <source>
        <dbReference type="EMBL" id="MDQ0207622.1"/>
    </source>
</evidence>
<dbReference type="Proteomes" id="UP001225034">
    <property type="component" value="Unassembled WGS sequence"/>
</dbReference>